<evidence type="ECO:0000256" key="1">
    <source>
        <dbReference type="SAM" id="MobiDB-lite"/>
    </source>
</evidence>
<evidence type="ECO:0000313" key="2">
    <source>
        <dbReference type="EMBL" id="KAJ8268638.1"/>
    </source>
</evidence>
<comment type="caution">
    <text evidence="2">The sequence shown here is derived from an EMBL/GenBank/DDBJ whole genome shotgun (WGS) entry which is preliminary data.</text>
</comment>
<organism evidence="2 3">
    <name type="scientific">Conger conger</name>
    <name type="common">Conger eel</name>
    <name type="synonym">Muraena conger</name>
    <dbReference type="NCBI Taxonomy" id="82655"/>
    <lineage>
        <taxon>Eukaryota</taxon>
        <taxon>Metazoa</taxon>
        <taxon>Chordata</taxon>
        <taxon>Craniata</taxon>
        <taxon>Vertebrata</taxon>
        <taxon>Euteleostomi</taxon>
        <taxon>Actinopterygii</taxon>
        <taxon>Neopterygii</taxon>
        <taxon>Teleostei</taxon>
        <taxon>Anguilliformes</taxon>
        <taxon>Congridae</taxon>
        <taxon>Conger</taxon>
    </lineage>
</organism>
<accession>A0A9Q1DFB2</accession>
<dbReference type="AlphaFoldDB" id="A0A9Q1DFB2"/>
<proteinExistence type="predicted"/>
<gene>
    <name evidence="2" type="ORF">COCON_G00138100</name>
</gene>
<keyword evidence="3" id="KW-1185">Reference proteome</keyword>
<feature type="region of interest" description="Disordered" evidence="1">
    <location>
        <begin position="36"/>
        <end position="76"/>
    </location>
</feature>
<name>A0A9Q1DFB2_CONCO</name>
<sequence>MKETFLSGRARSLRCPSPLPMTSFTLACTTATCWSSPTAWNSPSTVKSGLQQTSESPAYISSKDPPGGARYTLSGS</sequence>
<feature type="compositionally biased region" description="Polar residues" evidence="1">
    <location>
        <begin position="36"/>
        <end position="56"/>
    </location>
</feature>
<dbReference type="PROSITE" id="PS51257">
    <property type="entry name" value="PROKAR_LIPOPROTEIN"/>
    <property type="match status" value="1"/>
</dbReference>
<evidence type="ECO:0000313" key="3">
    <source>
        <dbReference type="Proteomes" id="UP001152803"/>
    </source>
</evidence>
<dbReference type="EMBL" id="JAFJMO010000009">
    <property type="protein sequence ID" value="KAJ8268638.1"/>
    <property type="molecule type" value="Genomic_DNA"/>
</dbReference>
<dbReference type="Proteomes" id="UP001152803">
    <property type="component" value="Unassembled WGS sequence"/>
</dbReference>
<protein>
    <submittedName>
        <fullName evidence="2">Uncharacterized protein</fullName>
    </submittedName>
</protein>
<reference evidence="2" key="1">
    <citation type="journal article" date="2023" name="Science">
        <title>Genome structures resolve the early diversification of teleost fishes.</title>
        <authorList>
            <person name="Parey E."/>
            <person name="Louis A."/>
            <person name="Montfort J."/>
            <person name="Bouchez O."/>
            <person name="Roques C."/>
            <person name="Iampietro C."/>
            <person name="Lluch J."/>
            <person name="Castinel A."/>
            <person name="Donnadieu C."/>
            <person name="Desvignes T."/>
            <person name="Floi Bucao C."/>
            <person name="Jouanno E."/>
            <person name="Wen M."/>
            <person name="Mejri S."/>
            <person name="Dirks R."/>
            <person name="Jansen H."/>
            <person name="Henkel C."/>
            <person name="Chen W.J."/>
            <person name="Zahm M."/>
            <person name="Cabau C."/>
            <person name="Klopp C."/>
            <person name="Thompson A.W."/>
            <person name="Robinson-Rechavi M."/>
            <person name="Braasch I."/>
            <person name="Lecointre G."/>
            <person name="Bobe J."/>
            <person name="Postlethwait J.H."/>
            <person name="Berthelot C."/>
            <person name="Roest Crollius H."/>
            <person name="Guiguen Y."/>
        </authorList>
    </citation>
    <scope>NUCLEOTIDE SEQUENCE</scope>
    <source>
        <strain evidence="2">Concon-B</strain>
    </source>
</reference>